<dbReference type="AlphaFoldDB" id="A0A1Y2I0J8"/>
<proteinExistence type="predicted"/>
<evidence type="ECO:0000313" key="3">
    <source>
        <dbReference type="EMBL" id="ORZ38932.1"/>
    </source>
</evidence>
<feature type="region of interest" description="Disordered" evidence="1">
    <location>
        <begin position="246"/>
        <end position="306"/>
    </location>
</feature>
<name>A0A1Y2I0J8_9FUNG</name>
<organism evidence="3 4">
    <name type="scientific">Catenaria anguillulae PL171</name>
    <dbReference type="NCBI Taxonomy" id="765915"/>
    <lineage>
        <taxon>Eukaryota</taxon>
        <taxon>Fungi</taxon>
        <taxon>Fungi incertae sedis</taxon>
        <taxon>Blastocladiomycota</taxon>
        <taxon>Blastocladiomycetes</taxon>
        <taxon>Blastocladiales</taxon>
        <taxon>Catenariaceae</taxon>
        <taxon>Catenaria</taxon>
    </lineage>
</organism>
<dbReference type="PROSITE" id="PS50003">
    <property type="entry name" value="PH_DOMAIN"/>
    <property type="match status" value="1"/>
</dbReference>
<dbReference type="EMBL" id="MCFL01000007">
    <property type="protein sequence ID" value="ORZ38932.1"/>
    <property type="molecule type" value="Genomic_DNA"/>
</dbReference>
<feature type="compositionally biased region" description="Polar residues" evidence="1">
    <location>
        <begin position="338"/>
        <end position="362"/>
    </location>
</feature>
<gene>
    <name evidence="3" type="ORF">BCR44DRAFT_1540976</name>
</gene>
<feature type="compositionally biased region" description="Low complexity" evidence="1">
    <location>
        <begin position="246"/>
        <end position="261"/>
    </location>
</feature>
<sequence>MAPSRRPLASGPLSIQEPSRSRFRLGGPKWRLYYAILERGNPYLSLFPSNDTSDPRRCVARINFNDEASARVMDSVDSVGGSFSSGSGSSGRRGSQQSTIIQLLNVAVTKDPFAPRPESKPAKVLDLDAHSPEALKVWVTAIKSMLTWLKHGTEPTFDGDSSSFNNHHPDEPLTSTVKKDEEVDVHDVLGPTTIMTSGPSSTSNGNLLSPFASAAEDKRIHWWSRVPRPRHGAPTNPHQAKVSFIGTGASHPTPPSSHSSGRLAIGYHGSGSVDDGLLPSPTASHHSFTTNNSSYSRSRSVGPPVQRAMPSRIEDLMAALPTPKAASTANRALPRPTSIMSTASRAAPSKPTSLRFTNPNRLSTASSADTSASAPAHLARMHHQQQSVPKRRSQVAMQMDSLLDDLDEVLQSLQDEDVPPVPPLPTSFAMDRVSTPASMQSQASYGSQGPPTATAMEPSTHRDRVIRPPQILRTPRVASPLQ</sequence>
<evidence type="ECO:0000256" key="1">
    <source>
        <dbReference type="SAM" id="MobiDB-lite"/>
    </source>
</evidence>
<feature type="compositionally biased region" description="Polar residues" evidence="1">
    <location>
        <begin position="435"/>
        <end position="451"/>
    </location>
</feature>
<feature type="compositionally biased region" description="Basic residues" evidence="1">
    <location>
        <begin position="379"/>
        <end position="393"/>
    </location>
</feature>
<evidence type="ECO:0000259" key="2">
    <source>
        <dbReference type="PROSITE" id="PS50003"/>
    </source>
</evidence>
<reference evidence="3 4" key="1">
    <citation type="submission" date="2016-07" db="EMBL/GenBank/DDBJ databases">
        <title>Pervasive Adenine N6-methylation of Active Genes in Fungi.</title>
        <authorList>
            <consortium name="DOE Joint Genome Institute"/>
            <person name="Mondo S.J."/>
            <person name="Dannebaum R.O."/>
            <person name="Kuo R.C."/>
            <person name="Labutti K."/>
            <person name="Haridas S."/>
            <person name="Kuo A."/>
            <person name="Salamov A."/>
            <person name="Ahrendt S.R."/>
            <person name="Lipzen A."/>
            <person name="Sullivan W."/>
            <person name="Andreopoulos W.B."/>
            <person name="Clum A."/>
            <person name="Lindquist E."/>
            <person name="Daum C."/>
            <person name="Ramamoorthy G.K."/>
            <person name="Gryganskyi A."/>
            <person name="Culley D."/>
            <person name="Magnuson J.K."/>
            <person name="James T.Y."/>
            <person name="O'Malley M.A."/>
            <person name="Stajich J.E."/>
            <person name="Spatafora J.W."/>
            <person name="Visel A."/>
            <person name="Grigoriev I.V."/>
        </authorList>
    </citation>
    <scope>NUCLEOTIDE SEQUENCE [LARGE SCALE GENOMIC DNA]</scope>
    <source>
        <strain evidence="3 4">PL171</strain>
    </source>
</reference>
<dbReference type="OrthoDB" id="5599224at2759"/>
<feature type="compositionally biased region" description="Low complexity" evidence="1">
    <location>
        <begin position="363"/>
        <end position="376"/>
    </location>
</feature>
<feature type="region of interest" description="Disordered" evidence="1">
    <location>
        <begin position="324"/>
        <end position="394"/>
    </location>
</feature>
<feature type="compositionally biased region" description="Low complexity" evidence="1">
    <location>
        <begin position="287"/>
        <end position="300"/>
    </location>
</feature>
<dbReference type="Proteomes" id="UP000193411">
    <property type="component" value="Unassembled WGS sequence"/>
</dbReference>
<comment type="caution">
    <text evidence="3">The sequence shown here is derived from an EMBL/GenBank/DDBJ whole genome shotgun (WGS) entry which is preliminary data.</text>
</comment>
<feature type="region of interest" description="Disordered" evidence="1">
    <location>
        <begin position="416"/>
        <end position="482"/>
    </location>
</feature>
<protein>
    <recommendedName>
        <fullName evidence="2">PH domain-containing protein</fullName>
    </recommendedName>
</protein>
<evidence type="ECO:0000313" key="4">
    <source>
        <dbReference type="Proteomes" id="UP000193411"/>
    </source>
</evidence>
<feature type="region of interest" description="Disordered" evidence="1">
    <location>
        <begin position="1"/>
        <end position="20"/>
    </location>
</feature>
<keyword evidence="4" id="KW-1185">Reference proteome</keyword>
<accession>A0A1Y2I0J8</accession>
<dbReference type="InterPro" id="IPR001849">
    <property type="entry name" value="PH_domain"/>
</dbReference>
<feature type="domain" description="PH" evidence="2">
    <location>
        <begin position="6"/>
        <end position="147"/>
    </location>
</feature>